<sequence length="71" mass="8416">MDKDTIQEIVNFINSRYDDDLPGPVKFIVKRKAKKIEKLDVNDIPESIRKCTIEEFILILKDAYSKKELRF</sequence>
<dbReference type="AlphaFoldDB" id="A0A0C5BVP1"/>
<dbReference type="GeneID" id="41600250"/>
<dbReference type="STRING" id="1582439.NPIRD3C_1102"/>
<dbReference type="Proteomes" id="UP000032027">
    <property type="component" value="Chromosome"/>
</dbReference>
<keyword evidence="2" id="KW-1185">Reference proteome</keyword>
<accession>A0A0C5BVP1</accession>
<evidence type="ECO:0000313" key="2">
    <source>
        <dbReference type="Proteomes" id="UP000032027"/>
    </source>
</evidence>
<protein>
    <submittedName>
        <fullName evidence="1">Uncharacterized protein</fullName>
    </submittedName>
</protein>
<dbReference type="OrthoDB" id="2335at2157"/>
<dbReference type="KEGG" id="nid:NPIRD3C_1102"/>
<reference evidence="1 2" key="3">
    <citation type="journal article" date="2019" name="Int. J. Syst. Evol. Microbiol.">
        <title>Nitrosopumilus adriaticus sp. nov. and Nitrosopumilus piranensis sp. nov., two ammonia-oxidizing archaea from the Adriatic Sea and members of the class Nitrososphaeria.</title>
        <authorList>
            <person name="Bayer B."/>
            <person name="Vojvoda J."/>
            <person name="Reinthaler T."/>
            <person name="Reyes C."/>
            <person name="Pinto M."/>
            <person name="Herndl G.J."/>
        </authorList>
    </citation>
    <scope>NUCLEOTIDE SEQUENCE [LARGE SCALE GENOMIC DNA]</scope>
    <source>
        <strain evidence="1 2">D3C</strain>
    </source>
</reference>
<dbReference type="HOGENOM" id="CLU_2730550_0_0_2"/>
<reference evidence="2" key="1">
    <citation type="submission" date="2015-02" db="EMBL/GenBank/DDBJ databases">
        <title>Characterization of two novel Thaumarchaeota isolated from the Northern Adriatic Sea.</title>
        <authorList>
            <person name="Bayer B."/>
            <person name="Vojvoda J."/>
            <person name="Offre P."/>
            <person name="Srivastava A."/>
            <person name="Elisabeth N."/>
            <person name="Garcia J.A.L."/>
            <person name="Schleper C."/>
            <person name="Herndl G.J."/>
        </authorList>
    </citation>
    <scope>NUCLEOTIDE SEQUENCE [LARGE SCALE GENOMIC DNA]</scope>
    <source>
        <strain evidence="2">D3C</strain>
    </source>
</reference>
<dbReference type="EMBL" id="CP010868">
    <property type="protein sequence ID" value="AJM92314.1"/>
    <property type="molecule type" value="Genomic_DNA"/>
</dbReference>
<reference evidence="1 2" key="2">
    <citation type="journal article" date="2016" name="ISME J.">
        <title>Physiological and genomic characterization of two novel marine thaumarchaeal strains indicates niche differentiation.</title>
        <authorList>
            <person name="Bayer B."/>
            <person name="Vojvoda J."/>
            <person name="Offre P."/>
            <person name="Alves R.J."/>
            <person name="Elisabeth N.H."/>
            <person name="Garcia J.A."/>
            <person name="Volland J.M."/>
            <person name="Srivastava A."/>
            <person name="Schleper C."/>
            <person name="Herndl G.J."/>
        </authorList>
    </citation>
    <scope>NUCLEOTIDE SEQUENCE [LARGE SCALE GENOMIC DNA]</scope>
    <source>
        <strain evidence="1 2">D3C</strain>
    </source>
</reference>
<dbReference type="RefSeq" id="WP_148703183.1">
    <property type="nucleotide sequence ID" value="NZ_CP010868.1"/>
</dbReference>
<name>A0A0C5BVP1_9ARCH</name>
<evidence type="ECO:0000313" key="1">
    <source>
        <dbReference type="EMBL" id="AJM92314.1"/>
    </source>
</evidence>
<organism evidence="1 2">
    <name type="scientific">Nitrosopumilus piranensis</name>
    <dbReference type="NCBI Taxonomy" id="1582439"/>
    <lineage>
        <taxon>Archaea</taxon>
        <taxon>Nitrososphaerota</taxon>
        <taxon>Nitrososphaeria</taxon>
        <taxon>Nitrosopumilales</taxon>
        <taxon>Nitrosopumilaceae</taxon>
        <taxon>Nitrosopumilus</taxon>
    </lineage>
</organism>
<gene>
    <name evidence="1" type="ORF">NPIRD3C_1102</name>
</gene>
<proteinExistence type="predicted"/>
<dbReference type="PATRIC" id="fig|1582439.9.peg.1135"/>